<feature type="repeat" description="ANK" evidence="1">
    <location>
        <begin position="416"/>
        <end position="448"/>
    </location>
</feature>
<feature type="repeat" description="ANK" evidence="1">
    <location>
        <begin position="383"/>
        <end position="415"/>
    </location>
</feature>
<feature type="compositionally biased region" description="Basic and acidic residues" evidence="2">
    <location>
        <begin position="231"/>
        <end position="243"/>
    </location>
</feature>
<dbReference type="InterPro" id="IPR056015">
    <property type="entry name" value="DUF7593"/>
</dbReference>
<feature type="domain" description="DUF7593" evidence="3">
    <location>
        <begin position="1116"/>
        <end position="1265"/>
    </location>
</feature>
<dbReference type="PROSITE" id="PS50088">
    <property type="entry name" value="ANK_REPEAT"/>
    <property type="match status" value="2"/>
</dbReference>
<dbReference type="PANTHER" id="PTHR24149">
    <property type="entry name" value="ANKYRIN REPEAT DOMAIN-CONTAINING PROTEIN 12"/>
    <property type="match status" value="1"/>
</dbReference>
<feature type="compositionally biased region" description="Basic residues" evidence="2">
    <location>
        <begin position="798"/>
        <end position="814"/>
    </location>
</feature>
<evidence type="ECO:0000259" key="3">
    <source>
        <dbReference type="Pfam" id="PF24513"/>
    </source>
</evidence>
<proteinExistence type="predicted"/>
<feature type="compositionally biased region" description="Basic and acidic residues" evidence="2">
    <location>
        <begin position="1"/>
        <end position="18"/>
    </location>
</feature>
<dbReference type="SUPFAM" id="SSF48403">
    <property type="entry name" value="Ankyrin repeat"/>
    <property type="match status" value="1"/>
</dbReference>
<gene>
    <name evidence="5" type="ORF">HRR80_004605</name>
</gene>
<feature type="compositionally biased region" description="Low complexity" evidence="2">
    <location>
        <begin position="496"/>
        <end position="505"/>
    </location>
</feature>
<dbReference type="EMBL" id="JAJGCB010000008">
    <property type="protein sequence ID" value="KAJ8991260.1"/>
    <property type="molecule type" value="Genomic_DNA"/>
</dbReference>
<dbReference type="Pfam" id="PF24521">
    <property type="entry name" value="Ank_KRIT1"/>
    <property type="match status" value="1"/>
</dbReference>
<dbReference type="GO" id="GO:0005654">
    <property type="term" value="C:nucleoplasm"/>
    <property type="evidence" value="ECO:0007669"/>
    <property type="project" value="TreeGrafter"/>
</dbReference>
<reference evidence="5" key="1">
    <citation type="submission" date="2023-01" db="EMBL/GenBank/DDBJ databases">
        <title>Exophiala dermititidis isolated from Cystic Fibrosis Patient.</title>
        <authorList>
            <person name="Kurbessoian T."/>
            <person name="Crocker A."/>
            <person name="Murante D."/>
            <person name="Hogan D.A."/>
            <person name="Stajich J.E."/>
        </authorList>
    </citation>
    <scope>NUCLEOTIDE SEQUENCE</scope>
    <source>
        <strain evidence="5">Ex8</strain>
    </source>
</reference>
<dbReference type="Pfam" id="PF24513">
    <property type="entry name" value="DUF7593"/>
    <property type="match status" value="1"/>
</dbReference>
<dbReference type="Proteomes" id="UP001161757">
    <property type="component" value="Unassembled WGS sequence"/>
</dbReference>
<feature type="region of interest" description="Disordered" evidence="2">
    <location>
        <begin position="474"/>
        <end position="536"/>
    </location>
</feature>
<evidence type="ECO:0000256" key="2">
    <source>
        <dbReference type="SAM" id="MobiDB-lite"/>
    </source>
</evidence>
<evidence type="ECO:0008006" key="7">
    <source>
        <dbReference type="Google" id="ProtNLM"/>
    </source>
</evidence>
<feature type="compositionally biased region" description="Basic and acidic residues" evidence="2">
    <location>
        <begin position="950"/>
        <end position="961"/>
    </location>
</feature>
<keyword evidence="1" id="KW-0040">ANK repeat</keyword>
<feature type="compositionally biased region" description="Basic and acidic residues" evidence="2">
    <location>
        <begin position="971"/>
        <end position="1049"/>
    </location>
</feature>
<dbReference type="Gene3D" id="1.25.40.20">
    <property type="entry name" value="Ankyrin repeat-containing domain"/>
    <property type="match status" value="2"/>
</dbReference>
<dbReference type="InterPro" id="IPR036770">
    <property type="entry name" value="Ankyrin_rpt-contain_sf"/>
</dbReference>
<feature type="compositionally biased region" description="Basic residues" evidence="2">
    <location>
        <begin position="283"/>
        <end position="295"/>
    </location>
</feature>
<feature type="region of interest" description="Disordered" evidence="2">
    <location>
        <begin position="1"/>
        <end position="358"/>
    </location>
</feature>
<comment type="caution">
    <text evidence="5">The sequence shown here is derived from an EMBL/GenBank/DDBJ whole genome shotgun (WGS) entry which is preliminary data.</text>
</comment>
<feature type="compositionally biased region" description="Basic and acidic residues" evidence="2">
    <location>
        <begin position="202"/>
        <end position="213"/>
    </location>
</feature>
<feature type="domain" description="KRIT1 ARM-repeats" evidence="4">
    <location>
        <begin position="524"/>
        <end position="671"/>
    </location>
</feature>
<feature type="compositionally biased region" description="Basic and acidic residues" evidence="2">
    <location>
        <begin position="823"/>
        <end position="834"/>
    </location>
</feature>
<feature type="compositionally biased region" description="Low complexity" evidence="2">
    <location>
        <begin position="143"/>
        <end position="160"/>
    </location>
</feature>
<name>A0AAN6IUG0_EXODE</name>
<accession>A0AAN6IUG0</accession>
<feature type="compositionally biased region" description="Basic and acidic residues" evidence="2">
    <location>
        <begin position="181"/>
        <end position="194"/>
    </location>
</feature>
<dbReference type="InterPro" id="IPR002110">
    <property type="entry name" value="Ankyrin_rpt"/>
</dbReference>
<feature type="region of interest" description="Disordered" evidence="2">
    <location>
        <begin position="673"/>
        <end position="1052"/>
    </location>
</feature>
<evidence type="ECO:0000313" key="6">
    <source>
        <dbReference type="Proteomes" id="UP001161757"/>
    </source>
</evidence>
<dbReference type="InterPro" id="IPR056485">
    <property type="entry name" value="ARM_KRIT1"/>
</dbReference>
<feature type="compositionally biased region" description="Low complexity" evidence="2">
    <location>
        <begin position="709"/>
        <end position="720"/>
    </location>
</feature>
<evidence type="ECO:0000313" key="5">
    <source>
        <dbReference type="EMBL" id="KAJ8991260.1"/>
    </source>
</evidence>
<dbReference type="CDD" id="cd22265">
    <property type="entry name" value="UDM1_RNF168"/>
    <property type="match status" value="1"/>
</dbReference>
<dbReference type="Pfam" id="PF12796">
    <property type="entry name" value="Ank_2"/>
    <property type="match status" value="1"/>
</dbReference>
<feature type="compositionally biased region" description="Basic residues" evidence="2">
    <location>
        <begin position="343"/>
        <end position="354"/>
    </location>
</feature>
<evidence type="ECO:0000256" key="1">
    <source>
        <dbReference type="PROSITE-ProRule" id="PRU00023"/>
    </source>
</evidence>
<feature type="region of interest" description="Disordered" evidence="2">
    <location>
        <begin position="442"/>
        <end position="461"/>
    </location>
</feature>
<organism evidence="5 6">
    <name type="scientific">Exophiala dermatitidis</name>
    <name type="common">Black yeast-like fungus</name>
    <name type="synonym">Wangiella dermatitidis</name>
    <dbReference type="NCBI Taxonomy" id="5970"/>
    <lineage>
        <taxon>Eukaryota</taxon>
        <taxon>Fungi</taxon>
        <taxon>Dikarya</taxon>
        <taxon>Ascomycota</taxon>
        <taxon>Pezizomycotina</taxon>
        <taxon>Eurotiomycetes</taxon>
        <taxon>Chaetothyriomycetidae</taxon>
        <taxon>Chaetothyriales</taxon>
        <taxon>Herpotrichiellaceae</taxon>
        <taxon>Exophiala</taxon>
    </lineage>
</organism>
<dbReference type="InterPro" id="IPR053210">
    <property type="entry name" value="ANKRD12"/>
</dbReference>
<dbReference type="SMART" id="SM00248">
    <property type="entry name" value="ANK"/>
    <property type="match status" value="5"/>
</dbReference>
<dbReference type="PROSITE" id="PS50297">
    <property type="entry name" value="ANK_REP_REGION"/>
    <property type="match status" value="2"/>
</dbReference>
<feature type="compositionally biased region" description="Acidic residues" evidence="2">
    <location>
        <begin position="66"/>
        <end position="80"/>
    </location>
</feature>
<sequence length="1332" mass="148311">MNEPAGPRESHETKDATTIDKNPIEPPPPTDGPASPAATPKDEAMTAVTAADESAENKAMPAVVGDDGDADAAADEDSEAETLIQSPEKQRATAGNVSVAEPATVVRPKEEDSSAGAVAPDADNRSRKRKRGSDDGQDGTAFSPSSRRSSPLSLPLSSPRIQTHSADSDSDVSSHMISRKPKSERQKRDDRTAEPDDAAGTRTDKPPGKRRPSDGFPSVSKRRAKNAGDGGGDHDFAERRETRSATYPRQSSHERSASPRSQVKREHRRGVSTQLTLGDVERKKRGRPPAIHTRRSGSAGHRAVSESSEDSDSPQPSRPALHKYSSADHDTMSPAKAQPSGPRKWRDKNGRTHLSRACNNNDLATVKIKLAERPEDLNQADNAGNTPLQIAALEGFTDIVKFLLENKCEVNTRNIDKETPLIDAVENGHVEVVRLLLQHGANPRLGNAKGDEPYELVPQDDENYEEIRRLLAEAKEKQINQSGPVEPYDPPRETSSKPASAASPRDSPPVLGPRSPPAYTSRRRTGRSESTRNDLLWQANTQENLTRLAAKGDVQGVANILNILQKAETESLIAAAKAGHEEVLQYLLGMGDPEPDPEPIRSIKPGYNTPMLAAIGRGHPEVVKLLVEQSGFNPARRILKGKTYFEISAERKGEQWQKEYEILKAAYDKYTGGKTRKVTSPRATRDSEKTRAKASRRSHSPTATKLRKSSSSSPTLTHKSLPNKSPQSSTRERDRDVASTDGGHRRKHLAARKETADSSVAVSSDHDQTVSAPRKAPPKKRSQSDLPLPPNLDTENTHRRRRLVTGKEHRRRKSLAAEESTDDEKTKVTVKAEGRPATALKRTRESMSPESVATEEGEVGRNTVKKRRTVVESSPDVSAAAKRRSSRPEIPGSAQDADKPPNQADRLHPAPPKSNELGEAMDVDVADSRTAPAETFNTKDGQAEPQPILDQEHDPVKREPLDVGISAAELVARKQEEAQKEEQARREVEARKAEQARRQEEARKAEEARRQEDARRAEQARKEEEARQAEEARKREEERKRQEEERIAAEKAAAIAAEEQRLAEERERIRKSEEQAAAQRKEEEERQARIKRELEERQRRQEEQLRQQRLEMERRRREALPILLSTTALMIDNNDPTVRSEAWLKKFLPLYTVRTQQLDPDVAPANRDDLWIPNFQVAGLLVTKDLNLRNYTSLEIMPVTLQQRQRLWQVARLMLSFEYQVDSWNTPLQKAKDREEEERPKFMAMQELFWVKLSDFEDQIPRHPHLANLRLRRQPISLRVLPQQVQFATEEGSPSTNGVPSPFSNSSPRLTNGIGSHVPPAVSAGYGHGFGR</sequence>
<feature type="compositionally biased region" description="Pro residues" evidence="2">
    <location>
        <begin position="506"/>
        <end position="516"/>
    </location>
</feature>
<dbReference type="PANTHER" id="PTHR24149:SF14">
    <property type="entry name" value="ANKYRIN REPEAT DOMAIN 12"/>
    <property type="match status" value="1"/>
</dbReference>
<protein>
    <recommendedName>
        <fullName evidence="7">Ankyrin repeat protein</fullName>
    </recommendedName>
</protein>
<feature type="region of interest" description="Disordered" evidence="2">
    <location>
        <begin position="1066"/>
        <end position="1085"/>
    </location>
</feature>
<evidence type="ECO:0000259" key="4">
    <source>
        <dbReference type="Pfam" id="PF24521"/>
    </source>
</evidence>